<keyword evidence="4" id="KW-0238">DNA-binding</keyword>
<dbReference type="SMART" id="SM00906">
    <property type="entry name" value="Fungal_trans"/>
    <property type="match status" value="1"/>
</dbReference>
<dbReference type="GeneID" id="63731558"/>
<dbReference type="OrthoDB" id="39175at2759"/>
<organism evidence="8 9">
    <name type="scientific">Aspergillus versicolor CBS 583.65</name>
    <dbReference type="NCBI Taxonomy" id="1036611"/>
    <lineage>
        <taxon>Eukaryota</taxon>
        <taxon>Fungi</taxon>
        <taxon>Dikarya</taxon>
        <taxon>Ascomycota</taxon>
        <taxon>Pezizomycotina</taxon>
        <taxon>Eurotiomycetes</taxon>
        <taxon>Eurotiomycetidae</taxon>
        <taxon>Eurotiales</taxon>
        <taxon>Aspergillaceae</taxon>
        <taxon>Aspergillus</taxon>
        <taxon>Aspergillus subgen. Nidulantes</taxon>
    </lineage>
</organism>
<evidence type="ECO:0000256" key="1">
    <source>
        <dbReference type="ARBA" id="ARBA00022723"/>
    </source>
</evidence>
<reference evidence="9" key="1">
    <citation type="journal article" date="2017" name="Genome Biol.">
        <title>Comparative genomics reveals high biological diversity and specific adaptations in the industrially and medically important fungal genus Aspergillus.</title>
        <authorList>
            <person name="de Vries R.P."/>
            <person name="Riley R."/>
            <person name="Wiebenga A."/>
            <person name="Aguilar-Osorio G."/>
            <person name="Amillis S."/>
            <person name="Uchima C.A."/>
            <person name="Anderluh G."/>
            <person name="Asadollahi M."/>
            <person name="Askin M."/>
            <person name="Barry K."/>
            <person name="Battaglia E."/>
            <person name="Bayram O."/>
            <person name="Benocci T."/>
            <person name="Braus-Stromeyer S.A."/>
            <person name="Caldana C."/>
            <person name="Canovas D."/>
            <person name="Cerqueira G.C."/>
            <person name="Chen F."/>
            <person name="Chen W."/>
            <person name="Choi C."/>
            <person name="Clum A."/>
            <person name="Dos Santos R.A."/>
            <person name="Damasio A.R."/>
            <person name="Diallinas G."/>
            <person name="Emri T."/>
            <person name="Fekete E."/>
            <person name="Flipphi M."/>
            <person name="Freyberg S."/>
            <person name="Gallo A."/>
            <person name="Gournas C."/>
            <person name="Habgood R."/>
            <person name="Hainaut M."/>
            <person name="Harispe M.L."/>
            <person name="Henrissat B."/>
            <person name="Hilden K.S."/>
            <person name="Hope R."/>
            <person name="Hossain A."/>
            <person name="Karabika E."/>
            <person name="Karaffa L."/>
            <person name="Karanyi Z."/>
            <person name="Krasevec N."/>
            <person name="Kuo A."/>
            <person name="Kusch H."/>
            <person name="LaButti K."/>
            <person name="Lagendijk E.L."/>
            <person name="Lapidus A."/>
            <person name="Levasseur A."/>
            <person name="Lindquist E."/>
            <person name="Lipzen A."/>
            <person name="Logrieco A.F."/>
            <person name="MacCabe A."/>
            <person name="Maekelae M.R."/>
            <person name="Malavazi I."/>
            <person name="Melin P."/>
            <person name="Meyer V."/>
            <person name="Mielnichuk N."/>
            <person name="Miskei M."/>
            <person name="Molnar A.P."/>
            <person name="Mule G."/>
            <person name="Ngan C.Y."/>
            <person name="Orejas M."/>
            <person name="Orosz E."/>
            <person name="Ouedraogo J.P."/>
            <person name="Overkamp K.M."/>
            <person name="Park H.-S."/>
            <person name="Perrone G."/>
            <person name="Piumi F."/>
            <person name="Punt P.J."/>
            <person name="Ram A.F."/>
            <person name="Ramon A."/>
            <person name="Rauscher S."/>
            <person name="Record E."/>
            <person name="Riano-Pachon D.M."/>
            <person name="Robert V."/>
            <person name="Roehrig J."/>
            <person name="Ruller R."/>
            <person name="Salamov A."/>
            <person name="Salih N.S."/>
            <person name="Samson R.A."/>
            <person name="Sandor E."/>
            <person name="Sanguinetti M."/>
            <person name="Schuetze T."/>
            <person name="Sepcic K."/>
            <person name="Shelest E."/>
            <person name="Sherlock G."/>
            <person name="Sophianopoulou V."/>
            <person name="Squina F.M."/>
            <person name="Sun H."/>
            <person name="Susca A."/>
            <person name="Todd R.B."/>
            <person name="Tsang A."/>
            <person name="Unkles S.E."/>
            <person name="van de Wiele N."/>
            <person name="van Rossen-Uffink D."/>
            <person name="Oliveira J.V."/>
            <person name="Vesth T.C."/>
            <person name="Visser J."/>
            <person name="Yu J.-H."/>
            <person name="Zhou M."/>
            <person name="Andersen M.R."/>
            <person name="Archer D.B."/>
            <person name="Baker S.E."/>
            <person name="Benoit I."/>
            <person name="Brakhage A.A."/>
            <person name="Braus G.H."/>
            <person name="Fischer R."/>
            <person name="Frisvad J.C."/>
            <person name="Goldman G.H."/>
            <person name="Houbraken J."/>
            <person name="Oakley B."/>
            <person name="Pocsi I."/>
            <person name="Scazzocchio C."/>
            <person name="Seiboth B."/>
            <person name="vanKuyk P.A."/>
            <person name="Wortman J."/>
            <person name="Dyer P.S."/>
            <person name="Grigoriev I.V."/>
        </authorList>
    </citation>
    <scope>NUCLEOTIDE SEQUENCE [LARGE SCALE GENOMIC DNA]</scope>
    <source>
        <strain evidence="9">CBS 583.65</strain>
    </source>
</reference>
<keyword evidence="1" id="KW-0479">Metal-binding</keyword>
<sequence>MTPPSASNTKARDRARIVCNHCHARKVRCDLQKQESGVCSNCERRGQHCQRHNEKASRAAQNRALPPVTASPVSVASNPLNIVNEALCTGHPGVVTSGRLHSASHQTISSPLDQSGYIGEQSLMSFSSSAPRCAMADTGSFPEHIHNEILRVTGAVSLPSPSKVQVFADTYFQHLYHIAPVIDRADLAAEGASILLQQVICLIGSQLRYPRDHQSPTPLSESCYLKIKTLIYTKQEHDNLALLKTLCILCFWIVTPPMVVTLDSSYHWLGVAVRLAYQMGLHRESRYSKFSNPGVARRIMWFLFVVDKLQAAAFGRPAFLLSQNMDLRPLDLEDFEAADTSAEIFIAHTKLNMVLERIVEFQDRNAGICPEKVSGILNDLEQWLAHLPSSLRLHDRSGCKLYRRGISEMHIHYFTCIILVFHLYGQTIHPYMAPISSLVASSCMACLYQEIDDHDETNYLTPVHNWSLMVGCIPQIHRIMMFPEDQDLCNTDLDTFVTALKCMSLKWPPANNILTTIDRLRTAKFDPKTHPSETQQKEDSLPTSYEAPAPILTSLFPFPKDMCPRMALVYSDSGASSTIIENAVAPAAKYTMDWIFDEFDLDHLNLPFVG</sequence>
<evidence type="ECO:0000256" key="2">
    <source>
        <dbReference type="ARBA" id="ARBA00022833"/>
    </source>
</evidence>
<dbReference type="InterPro" id="IPR036864">
    <property type="entry name" value="Zn2-C6_fun-type_DNA-bd_sf"/>
</dbReference>
<dbReference type="SMART" id="SM00066">
    <property type="entry name" value="GAL4"/>
    <property type="match status" value="1"/>
</dbReference>
<keyword evidence="6" id="KW-0539">Nucleus</keyword>
<dbReference type="Pfam" id="PF00172">
    <property type="entry name" value="Zn_clus"/>
    <property type="match status" value="1"/>
</dbReference>
<evidence type="ECO:0000256" key="6">
    <source>
        <dbReference type="ARBA" id="ARBA00023242"/>
    </source>
</evidence>
<dbReference type="EMBL" id="KV878127">
    <property type="protein sequence ID" value="OJI99611.1"/>
    <property type="molecule type" value="Genomic_DNA"/>
</dbReference>
<protein>
    <recommendedName>
        <fullName evidence="7">Zn(2)-C6 fungal-type domain-containing protein</fullName>
    </recommendedName>
</protein>
<dbReference type="InterPro" id="IPR001138">
    <property type="entry name" value="Zn2Cys6_DnaBD"/>
</dbReference>
<dbReference type="SUPFAM" id="SSF57701">
    <property type="entry name" value="Zn2/Cys6 DNA-binding domain"/>
    <property type="match status" value="1"/>
</dbReference>
<dbReference type="AlphaFoldDB" id="A0A1L9PDP9"/>
<dbReference type="Proteomes" id="UP000184073">
    <property type="component" value="Unassembled WGS sequence"/>
</dbReference>
<keyword evidence="3" id="KW-0805">Transcription regulation</keyword>
<feature type="domain" description="Zn(2)-C6 fungal-type" evidence="7">
    <location>
        <begin position="18"/>
        <end position="51"/>
    </location>
</feature>
<dbReference type="CDD" id="cd12148">
    <property type="entry name" value="fungal_TF_MHR"/>
    <property type="match status" value="1"/>
</dbReference>
<dbReference type="Gene3D" id="4.10.240.10">
    <property type="entry name" value="Zn(2)-C6 fungal-type DNA-binding domain"/>
    <property type="match status" value="1"/>
</dbReference>
<evidence type="ECO:0000313" key="9">
    <source>
        <dbReference type="Proteomes" id="UP000184073"/>
    </source>
</evidence>
<dbReference type="GO" id="GO:0006351">
    <property type="term" value="P:DNA-templated transcription"/>
    <property type="evidence" value="ECO:0007669"/>
    <property type="project" value="InterPro"/>
</dbReference>
<dbReference type="Pfam" id="PF04082">
    <property type="entry name" value="Fungal_trans"/>
    <property type="match status" value="1"/>
</dbReference>
<dbReference type="RefSeq" id="XP_040665374.1">
    <property type="nucleotide sequence ID" value="XM_040816047.1"/>
</dbReference>
<gene>
    <name evidence="8" type="ORF">ASPVEDRAFT_69969</name>
</gene>
<dbReference type="STRING" id="1036611.A0A1L9PDP9"/>
<evidence type="ECO:0000256" key="4">
    <source>
        <dbReference type="ARBA" id="ARBA00023125"/>
    </source>
</evidence>
<proteinExistence type="predicted"/>
<evidence type="ECO:0000259" key="7">
    <source>
        <dbReference type="PROSITE" id="PS50048"/>
    </source>
</evidence>
<keyword evidence="2" id="KW-0862">Zinc</keyword>
<dbReference type="GO" id="GO:0000981">
    <property type="term" value="F:DNA-binding transcription factor activity, RNA polymerase II-specific"/>
    <property type="evidence" value="ECO:0007669"/>
    <property type="project" value="InterPro"/>
</dbReference>
<dbReference type="PROSITE" id="PS50048">
    <property type="entry name" value="ZN2_CY6_FUNGAL_2"/>
    <property type="match status" value="1"/>
</dbReference>
<dbReference type="CDD" id="cd00067">
    <property type="entry name" value="GAL4"/>
    <property type="match status" value="1"/>
</dbReference>
<name>A0A1L9PDP9_ASPVE</name>
<dbReference type="PROSITE" id="PS00463">
    <property type="entry name" value="ZN2_CY6_FUNGAL_1"/>
    <property type="match status" value="1"/>
</dbReference>
<dbReference type="InterPro" id="IPR052073">
    <property type="entry name" value="Amide_Lactam_Regulators"/>
</dbReference>
<dbReference type="GO" id="GO:0008270">
    <property type="term" value="F:zinc ion binding"/>
    <property type="evidence" value="ECO:0007669"/>
    <property type="project" value="InterPro"/>
</dbReference>
<keyword evidence="9" id="KW-1185">Reference proteome</keyword>
<keyword evidence="5" id="KW-0804">Transcription</keyword>
<dbReference type="GO" id="GO:0003677">
    <property type="term" value="F:DNA binding"/>
    <property type="evidence" value="ECO:0007669"/>
    <property type="project" value="UniProtKB-KW"/>
</dbReference>
<evidence type="ECO:0000313" key="8">
    <source>
        <dbReference type="EMBL" id="OJI99611.1"/>
    </source>
</evidence>
<dbReference type="InterPro" id="IPR007219">
    <property type="entry name" value="XnlR_reg_dom"/>
</dbReference>
<evidence type="ECO:0000256" key="3">
    <source>
        <dbReference type="ARBA" id="ARBA00023015"/>
    </source>
</evidence>
<accession>A0A1L9PDP9</accession>
<dbReference type="PANTHER" id="PTHR47171:SF5">
    <property type="entry name" value="ZN(II)2CYS6 TRANSCRIPTION FACTOR (EUROFUNG)"/>
    <property type="match status" value="1"/>
</dbReference>
<dbReference type="VEuPathDB" id="FungiDB:ASPVEDRAFT_69969"/>
<evidence type="ECO:0000256" key="5">
    <source>
        <dbReference type="ARBA" id="ARBA00023163"/>
    </source>
</evidence>
<dbReference type="PANTHER" id="PTHR47171">
    <property type="entry name" value="FARA-RELATED"/>
    <property type="match status" value="1"/>
</dbReference>